<gene>
    <name evidence="2" type="ORF">D7M11_08960</name>
</gene>
<accession>A0A3B0CKH2</accession>
<keyword evidence="3" id="KW-1185">Reference proteome</keyword>
<dbReference type="InterPro" id="IPR007557">
    <property type="entry name" value="PSP1_C"/>
</dbReference>
<organism evidence="2 3">
    <name type="scientific">Paenibacillus ginsengarvi</name>
    <dbReference type="NCBI Taxonomy" id="400777"/>
    <lineage>
        <taxon>Bacteria</taxon>
        <taxon>Bacillati</taxon>
        <taxon>Bacillota</taxon>
        <taxon>Bacilli</taxon>
        <taxon>Bacillales</taxon>
        <taxon>Paenibacillaceae</taxon>
        <taxon>Paenibacillus</taxon>
    </lineage>
</organism>
<dbReference type="OrthoDB" id="9779344at2"/>
<dbReference type="PANTHER" id="PTHR43830">
    <property type="entry name" value="PROTEIN PSP1"/>
    <property type="match status" value="1"/>
</dbReference>
<feature type="domain" description="PSP1 C-terminal" evidence="1">
    <location>
        <begin position="61"/>
        <end position="144"/>
    </location>
</feature>
<dbReference type="RefSeq" id="WP_120746860.1">
    <property type="nucleotide sequence ID" value="NZ_RBAH01000005.1"/>
</dbReference>
<dbReference type="NCBIfam" id="NF041131">
    <property type="entry name" value="RicT_YaaT_fam"/>
    <property type="match status" value="1"/>
</dbReference>
<dbReference type="GO" id="GO:0005737">
    <property type="term" value="C:cytoplasm"/>
    <property type="evidence" value="ECO:0007669"/>
    <property type="project" value="TreeGrafter"/>
</dbReference>
<proteinExistence type="predicted"/>
<evidence type="ECO:0000313" key="3">
    <source>
        <dbReference type="Proteomes" id="UP000282311"/>
    </source>
</evidence>
<dbReference type="AlphaFoldDB" id="A0A3B0CKH2"/>
<protein>
    <submittedName>
        <fullName evidence="2">Stage 0 sporulation protein</fullName>
    </submittedName>
</protein>
<dbReference type="EMBL" id="RBAH01000005">
    <property type="protein sequence ID" value="RKN85208.1"/>
    <property type="molecule type" value="Genomic_DNA"/>
</dbReference>
<evidence type="ECO:0000313" key="2">
    <source>
        <dbReference type="EMBL" id="RKN85208.1"/>
    </source>
</evidence>
<dbReference type="PANTHER" id="PTHR43830:SF3">
    <property type="entry name" value="PROTEIN PSP1"/>
    <property type="match status" value="1"/>
</dbReference>
<dbReference type="Pfam" id="PF04468">
    <property type="entry name" value="PSP1"/>
    <property type="match status" value="1"/>
</dbReference>
<reference evidence="2 3" key="1">
    <citation type="journal article" date="2007" name="Int. J. Syst. Evol. Microbiol.">
        <title>Paenibacillus ginsengarvi sp. nov., isolated from soil from ginseng cultivation.</title>
        <authorList>
            <person name="Yoon M.H."/>
            <person name="Ten L.N."/>
            <person name="Im W.T."/>
        </authorList>
    </citation>
    <scope>NUCLEOTIDE SEQUENCE [LARGE SCALE GENOMIC DNA]</scope>
    <source>
        <strain evidence="2 3">KCTC 13059</strain>
    </source>
</reference>
<dbReference type="InterPro" id="IPR047767">
    <property type="entry name" value="PSP1-like"/>
</dbReference>
<dbReference type="Proteomes" id="UP000282311">
    <property type="component" value="Unassembled WGS sequence"/>
</dbReference>
<name>A0A3B0CKH2_9BACL</name>
<sequence>MLCIVGVRFKRAGKIFYFDPGDMQVEKDQYVIVDTARGPEYGQIAIGRKFVQEADVVQPLKPVIRFASSADQEAVTRNEEDARVAFAKNVDKFKALKMKLVDAEWTFDRSKLFFYYTADNRIDFRELVKVLVGMYRTRVELRHIGVRDEARMIGGIGPCGRVLCCSSFLGELEPVSIKMAKDQRLSLNPAKISGLCGKLMCCLRFEHDNYERSNEALPKIGALIQTAYGQAKVIAVNEASNVIHVKVPDHDKPKQLELDDPSLNW</sequence>
<dbReference type="PROSITE" id="PS51411">
    <property type="entry name" value="PSP1_C"/>
    <property type="match status" value="1"/>
</dbReference>
<evidence type="ECO:0000259" key="1">
    <source>
        <dbReference type="PROSITE" id="PS51411"/>
    </source>
</evidence>
<comment type="caution">
    <text evidence="2">The sequence shown here is derived from an EMBL/GenBank/DDBJ whole genome shotgun (WGS) entry which is preliminary data.</text>
</comment>